<sequence>MTGLSRASRETVSRQATLSLNTASARMIRHVQIDDTMLQCFCFRALQLCTWRCQHLLLPPHPVPDRLGPSWRHEEITPADHTFPIVQMYDYNSVWSLPGLGLLFAVVREEEDVEDEDEEEEEEEEGLVVEHILARLEWNWMLDSHEMNGRPNLPVSTIPVSIQLQQRR</sequence>
<evidence type="ECO:0000313" key="1">
    <source>
        <dbReference type="EMBL" id="KAF3770619.1"/>
    </source>
</evidence>
<comment type="caution">
    <text evidence="1">The sequence shown here is derived from an EMBL/GenBank/DDBJ whole genome shotgun (WGS) entry which is preliminary data.</text>
</comment>
<name>A0A9P4YBQ0_CRYP1</name>
<keyword evidence="2" id="KW-1185">Reference proteome</keyword>
<evidence type="ECO:0000313" key="2">
    <source>
        <dbReference type="Proteomes" id="UP000803844"/>
    </source>
</evidence>
<dbReference type="EMBL" id="MU032344">
    <property type="protein sequence ID" value="KAF3770619.1"/>
    <property type="molecule type" value="Genomic_DNA"/>
</dbReference>
<proteinExistence type="predicted"/>
<reference evidence="1" key="1">
    <citation type="journal article" date="2020" name="Phytopathology">
        <title>Genome sequence of the chestnut blight fungus Cryphonectria parasitica EP155: A fundamental resource for an archetypical invasive plant pathogen.</title>
        <authorList>
            <person name="Crouch J.A."/>
            <person name="Dawe A."/>
            <person name="Aerts A."/>
            <person name="Barry K."/>
            <person name="Churchill A.C.L."/>
            <person name="Grimwood J."/>
            <person name="Hillman B."/>
            <person name="Milgroom M.G."/>
            <person name="Pangilinan J."/>
            <person name="Smith M."/>
            <person name="Salamov A."/>
            <person name="Schmutz J."/>
            <person name="Yadav J."/>
            <person name="Grigoriev I.V."/>
            <person name="Nuss D."/>
        </authorList>
    </citation>
    <scope>NUCLEOTIDE SEQUENCE</scope>
    <source>
        <strain evidence="1">EP155</strain>
    </source>
</reference>
<organism evidence="1 2">
    <name type="scientific">Cryphonectria parasitica (strain ATCC 38755 / EP155)</name>
    <dbReference type="NCBI Taxonomy" id="660469"/>
    <lineage>
        <taxon>Eukaryota</taxon>
        <taxon>Fungi</taxon>
        <taxon>Dikarya</taxon>
        <taxon>Ascomycota</taxon>
        <taxon>Pezizomycotina</taxon>
        <taxon>Sordariomycetes</taxon>
        <taxon>Sordariomycetidae</taxon>
        <taxon>Diaporthales</taxon>
        <taxon>Cryphonectriaceae</taxon>
        <taxon>Cryphonectria-Endothia species complex</taxon>
        <taxon>Cryphonectria</taxon>
    </lineage>
</organism>
<gene>
    <name evidence="1" type="ORF">M406DRAFT_67008</name>
</gene>
<dbReference type="GeneID" id="63842161"/>
<protein>
    <submittedName>
        <fullName evidence="1">Uncharacterized protein</fullName>
    </submittedName>
</protein>
<dbReference type="RefSeq" id="XP_040781580.1">
    <property type="nucleotide sequence ID" value="XM_040925032.1"/>
</dbReference>
<accession>A0A9P4YBQ0</accession>
<dbReference type="AlphaFoldDB" id="A0A9P4YBQ0"/>
<dbReference type="Proteomes" id="UP000803844">
    <property type="component" value="Unassembled WGS sequence"/>
</dbReference>